<dbReference type="PROSITE" id="PS50928">
    <property type="entry name" value="ABC_TM1"/>
    <property type="match status" value="1"/>
</dbReference>
<evidence type="ECO:0000256" key="7">
    <source>
        <dbReference type="RuleBase" id="RU363032"/>
    </source>
</evidence>
<keyword evidence="11" id="KW-1185">Reference proteome</keyword>
<feature type="transmembrane region" description="Helical" evidence="7">
    <location>
        <begin position="284"/>
        <end position="303"/>
    </location>
</feature>
<dbReference type="SUPFAM" id="SSF161098">
    <property type="entry name" value="MetI-like"/>
    <property type="match status" value="1"/>
</dbReference>
<evidence type="ECO:0000313" key="10">
    <source>
        <dbReference type="EMBL" id="MCC2033725.1"/>
    </source>
</evidence>
<dbReference type="EMBL" id="JAGTTN010000006">
    <property type="protein sequence ID" value="MCC2033725.1"/>
    <property type="molecule type" value="Genomic_DNA"/>
</dbReference>
<evidence type="ECO:0000259" key="9">
    <source>
        <dbReference type="PROSITE" id="PS50928"/>
    </source>
</evidence>
<feature type="transmembrane region" description="Helical" evidence="7">
    <location>
        <begin position="129"/>
        <end position="156"/>
    </location>
</feature>
<dbReference type="RefSeq" id="WP_229385729.1">
    <property type="nucleotide sequence ID" value="NZ_JAGTTN010000006.1"/>
</dbReference>
<name>A0A9X1LYV5_9MICO</name>
<evidence type="ECO:0000256" key="5">
    <source>
        <dbReference type="ARBA" id="ARBA00022989"/>
    </source>
</evidence>
<comment type="caution">
    <text evidence="10">The sequence shown here is derived from an EMBL/GenBank/DDBJ whole genome shotgun (WGS) entry which is preliminary data.</text>
</comment>
<dbReference type="GO" id="GO:0055085">
    <property type="term" value="P:transmembrane transport"/>
    <property type="evidence" value="ECO:0007669"/>
    <property type="project" value="InterPro"/>
</dbReference>
<protein>
    <submittedName>
        <fullName evidence="10">ABC transporter permease</fullName>
    </submittedName>
</protein>
<dbReference type="Proteomes" id="UP001139354">
    <property type="component" value="Unassembled WGS sequence"/>
</dbReference>
<feature type="region of interest" description="Disordered" evidence="8">
    <location>
        <begin position="1"/>
        <end position="30"/>
    </location>
</feature>
<dbReference type="InterPro" id="IPR000515">
    <property type="entry name" value="MetI-like"/>
</dbReference>
<evidence type="ECO:0000256" key="8">
    <source>
        <dbReference type="SAM" id="MobiDB-lite"/>
    </source>
</evidence>
<evidence type="ECO:0000313" key="11">
    <source>
        <dbReference type="Proteomes" id="UP001139354"/>
    </source>
</evidence>
<comment type="similarity">
    <text evidence="7">Belongs to the binding-protein-dependent transport system permease family.</text>
</comment>
<evidence type="ECO:0000256" key="3">
    <source>
        <dbReference type="ARBA" id="ARBA00022475"/>
    </source>
</evidence>
<comment type="subcellular location">
    <subcellularLocation>
        <location evidence="1 7">Cell membrane</location>
        <topology evidence="1 7">Multi-pass membrane protein</topology>
    </subcellularLocation>
</comment>
<dbReference type="Gene3D" id="1.10.3720.10">
    <property type="entry name" value="MetI-like"/>
    <property type="match status" value="1"/>
</dbReference>
<gene>
    <name evidence="10" type="ORF">KEC57_16190</name>
</gene>
<evidence type="ECO:0000256" key="6">
    <source>
        <dbReference type="ARBA" id="ARBA00023136"/>
    </source>
</evidence>
<organism evidence="10 11">
    <name type="scientific">Microbacterium allomyrinae</name>
    <dbReference type="NCBI Taxonomy" id="2830666"/>
    <lineage>
        <taxon>Bacteria</taxon>
        <taxon>Bacillati</taxon>
        <taxon>Actinomycetota</taxon>
        <taxon>Actinomycetes</taxon>
        <taxon>Micrococcales</taxon>
        <taxon>Microbacteriaceae</taxon>
        <taxon>Microbacterium</taxon>
    </lineage>
</organism>
<dbReference type="InterPro" id="IPR045621">
    <property type="entry name" value="BPD_transp_1_N"/>
</dbReference>
<reference evidence="10" key="1">
    <citation type="submission" date="2021-04" db="EMBL/GenBank/DDBJ databases">
        <title>Microbacterium tenobrionis sp. nov. and Microbacterium allomyrinae sp. nov., isolated from larvae of Tenobrio molitor and Allomyrina dichotoma, respectively.</title>
        <authorList>
            <person name="Lee S.D."/>
        </authorList>
    </citation>
    <scope>NUCLEOTIDE SEQUENCE</scope>
    <source>
        <strain evidence="10">BWT-G7</strain>
    </source>
</reference>
<dbReference type="PANTHER" id="PTHR43163:SF6">
    <property type="entry name" value="DIPEPTIDE TRANSPORT SYSTEM PERMEASE PROTEIN DPPB-RELATED"/>
    <property type="match status" value="1"/>
</dbReference>
<keyword evidence="4 7" id="KW-0812">Transmembrane</keyword>
<keyword evidence="6 7" id="KW-0472">Membrane</keyword>
<feature type="domain" description="ABC transmembrane type-1" evidence="9">
    <location>
        <begin position="128"/>
        <end position="338"/>
    </location>
</feature>
<feature type="compositionally biased region" description="Polar residues" evidence="8">
    <location>
        <begin position="13"/>
        <end position="28"/>
    </location>
</feature>
<accession>A0A9X1LYV5</accession>
<dbReference type="GO" id="GO:0005886">
    <property type="term" value="C:plasma membrane"/>
    <property type="evidence" value="ECO:0007669"/>
    <property type="project" value="UniProtKB-SubCell"/>
</dbReference>
<feature type="transmembrane region" description="Helical" evidence="7">
    <location>
        <begin position="168"/>
        <end position="191"/>
    </location>
</feature>
<dbReference type="CDD" id="cd06261">
    <property type="entry name" value="TM_PBP2"/>
    <property type="match status" value="1"/>
</dbReference>
<dbReference type="InterPro" id="IPR035906">
    <property type="entry name" value="MetI-like_sf"/>
</dbReference>
<evidence type="ECO:0000256" key="1">
    <source>
        <dbReference type="ARBA" id="ARBA00004651"/>
    </source>
</evidence>
<feature type="transmembrane region" description="Helical" evidence="7">
    <location>
        <begin position="37"/>
        <end position="59"/>
    </location>
</feature>
<dbReference type="Pfam" id="PF19300">
    <property type="entry name" value="BPD_transp_1_N"/>
    <property type="match status" value="1"/>
</dbReference>
<keyword evidence="3" id="KW-1003">Cell membrane</keyword>
<dbReference type="Pfam" id="PF00528">
    <property type="entry name" value="BPD_transp_1"/>
    <property type="match status" value="1"/>
</dbReference>
<feature type="transmembrane region" description="Helical" evidence="7">
    <location>
        <begin position="211"/>
        <end position="231"/>
    </location>
</feature>
<dbReference type="AlphaFoldDB" id="A0A9X1LYV5"/>
<evidence type="ECO:0000256" key="4">
    <source>
        <dbReference type="ARBA" id="ARBA00022692"/>
    </source>
</evidence>
<proteinExistence type="inferred from homology"/>
<keyword evidence="5 7" id="KW-1133">Transmembrane helix</keyword>
<feature type="transmembrane region" description="Helical" evidence="7">
    <location>
        <begin position="315"/>
        <end position="338"/>
    </location>
</feature>
<evidence type="ECO:0000256" key="2">
    <source>
        <dbReference type="ARBA" id="ARBA00022448"/>
    </source>
</evidence>
<keyword evidence="2 7" id="KW-0813">Transport</keyword>
<sequence>MAIATIDPHRTTETPATSAGRTASSKRSSGGHRSVRFLLHSLVVFATVFFFATFITFALQELSGLSPAHLQLSESATPEQIAALEHEWGLDRPFIVQYWDWLTGIARGDLGESWYNGASIADLLASRALISLSVAGLALLIGIVFGFGFGVLAAVFQTTWIDRSITAFTTFISVMPSFVVGIALVAVFAVGLGWFPSAGYVPIERGGFDQWLWHLWLPAIALSFDTVADVARQMRTGLVQAYRDNYVTGAVVRGLGPKRIFFVHVLRNGSGPALTVLGMKFPNLLGGAVVTEAIFGLAGYGKFAADSASRGDVPAVQGVLVVAIVLVVLFNLVVNVLLVRLNPASARGV</sequence>
<dbReference type="PANTHER" id="PTHR43163">
    <property type="entry name" value="DIPEPTIDE TRANSPORT SYSTEM PERMEASE PROTEIN DPPB-RELATED"/>
    <property type="match status" value="1"/>
</dbReference>